<evidence type="ECO:0000313" key="5">
    <source>
        <dbReference type="Proteomes" id="UP000001307"/>
    </source>
</evidence>
<dbReference type="Proteomes" id="UP000001307">
    <property type="component" value="Unassembled WGS sequence"/>
</dbReference>
<reference evidence="4" key="1">
    <citation type="journal article" date="2010" name="Science">
        <title>Plasticity of animal genome architecture unmasked by rapid evolution of a pelagic tunicate.</title>
        <authorList>
            <person name="Denoeud F."/>
            <person name="Henriet S."/>
            <person name="Mungpakdee S."/>
            <person name="Aury J.M."/>
            <person name="Da Silva C."/>
            <person name="Brinkmann H."/>
            <person name="Mikhaleva J."/>
            <person name="Olsen L.C."/>
            <person name="Jubin C."/>
            <person name="Canestro C."/>
            <person name="Bouquet J.M."/>
            <person name="Danks G."/>
            <person name="Poulain J."/>
            <person name="Campsteijn C."/>
            <person name="Adamski M."/>
            <person name="Cross I."/>
            <person name="Yadetie F."/>
            <person name="Muffato M."/>
            <person name="Louis A."/>
            <person name="Butcher S."/>
            <person name="Tsagkogeorga G."/>
            <person name="Konrad A."/>
            <person name="Singh S."/>
            <person name="Jensen M.F."/>
            <person name="Cong E.H."/>
            <person name="Eikeseth-Otteraa H."/>
            <person name="Noel B."/>
            <person name="Anthouard V."/>
            <person name="Porcel B.M."/>
            <person name="Kachouri-Lafond R."/>
            <person name="Nishino A."/>
            <person name="Ugolini M."/>
            <person name="Chourrout P."/>
            <person name="Nishida H."/>
            <person name="Aasland R."/>
            <person name="Huzurbazar S."/>
            <person name="Westhof E."/>
            <person name="Delsuc F."/>
            <person name="Lehrach H."/>
            <person name="Reinhardt R."/>
            <person name="Weissenbach J."/>
            <person name="Roy S.W."/>
            <person name="Artiguenave F."/>
            <person name="Postlethwait J.H."/>
            <person name="Manak J.R."/>
            <person name="Thompson E.M."/>
            <person name="Jaillon O."/>
            <person name="Du Pasquier L."/>
            <person name="Boudinot P."/>
            <person name="Liberles D.A."/>
            <person name="Volff J.N."/>
            <person name="Philippe H."/>
            <person name="Lenhard B."/>
            <person name="Roest Crollius H."/>
            <person name="Wincker P."/>
            <person name="Chourrout D."/>
        </authorList>
    </citation>
    <scope>NUCLEOTIDE SEQUENCE [LARGE SCALE GENOMIC DNA]</scope>
</reference>
<proteinExistence type="predicted"/>
<dbReference type="Gene3D" id="3.30.720.10">
    <property type="entry name" value="Signal recognition particle alu RNA binding heterodimer, srp9/1"/>
    <property type="match status" value="1"/>
</dbReference>
<evidence type="ECO:0000256" key="1">
    <source>
        <dbReference type="ARBA" id="ARBA00023135"/>
    </source>
</evidence>
<evidence type="ECO:0000259" key="3">
    <source>
        <dbReference type="Pfam" id="PF05486"/>
    </source>
</evidence>
<keyword evidence="5" id="KW-1185">Reference proteome</keyword>
<dbReference type="Pfam" id="PF05486">
    <property type="entry name" value="SRP9-21"/>
    <property type="match status" value="1"/>
</dbReference>
<dbReference type="OrthoDB" id="360923at2759"/>
<evidence type="ECO:0000313" key="4">
    <source>
        <dbReference type="EMBL" id="CBY24817.1"/>
    </source>
</evidence>
<dbReference type="GO" id="GO:0005786">
    <property type="term" value="C:signal recognition particle, endoplasmic reticulum targeting"/>
    <property type="evidence" value="ECO:0007669"/>
    <property type="project" value="UniProtKB-KW"/>
</dbReference>
<dbReference type="EMBL" id="FN653063">
    <property type="protein sequence ID" value="CBY24817.1"/>
    <property type="molecule type" value="Genomic_DNA"/>
</dbReference>
<comment type="function">
    <text evidence="2">Component of the signal recognition particle (SRP) complex, a ribonucleoprotein complex that mediates the cotranslational targeting of secretory and membrane proteins to the endoplasmic reticulum (ER). SRP9 together with SRP14 and the Alu portion of the SRP RNA, constitutes the elongation arrest domain of SRP. The complex of SRP9 and SRP14 is required for SRP RNA binding.</text>
</comment>
<gene>
    <name evidence="4" type="ORF">GSOID_T00012990001</name>
</gene>
<dbReference type="InParanoid" id="E4XK41"/>
<name>E4XK41_OIKDI</name>
<evidence type="ECO:0000256" key="2">
    <source>
        <dbReference type="ARBA" id="ARBA00045462"/>
    </source>
</evidence>
<accession>E4XK41</accession>
<keyword evidence="1" id="KW-0687">Ribonucleoprotein</keyword>
<dbReference type="GO" id="GO:0006614">
    <property type="term" value="P:SRP-dependent cotranslational protein targeting to membrane"/>
    <property type="evidence" value="ECO:0007669"/>
    <property type="project" value="InterPro"/>
</dbReference>
<protein>
    <recommendedName>
        <fullName evidence="3">SRP9 domain-containing protein</fullName>
    </recommendedName>
</protein>
<sequence length="70" mass="8220">MLWVLNLKEYLSSAPDNCRIATSYRHEDKKLVIAFTDDTKRLQFVAQYSNDVKRLEKFIASMMKSFVDAE</sequence>
<feature type="domain" description="SRP9" evidence="3">
    <location>
        <begin position="11"/>
        <end position="65"/>
    </location>
</feature>
<keyword evidence="1" id="KW-0733">Signal recognition particle</keyword>
<organism evidence="4">
    <name type="scientific">Oikopleura dioica</name>
    <name type="common">Tunicate</name>
    <dbReference type="NCBI Taxonomy" id="34765"/>
    <lineage>
        <taxon>Eukaryota</taxon>
        <taxon>Metazoa</taxon>
        <taxon>Chordata</taxon>
        <taxon>Tunicata</taxon>
        <taxon>Appendicularia</taxon>
        <taxon>Copelata</taxon>
        <taxon>Oikopleuridae</taxon>
        <taxon>Oikopleura</taxon>
    </lineage>
</organism>
<dbReference type="InterPro" id="IPR039432">
    <property type="entry name" value="SRP9_dom"/>
</dbReference>
<dbReference type="SUPFAM" id="SSF54762">
    <property type="entry name" value="Signal recognition particle alu RNA binding heterodimer, SRP9/14"/>
    <property type="match status" value="1"/>
</dbReference>
<dbReference type="GO" id="GO:0008312">
    <property type="term" value="F:7S RNA binding"/>
    <property type="evidence" value="ECO:0007669"/>
    <property type="project" value="InterPro"/>
</dbReference>
<dbReference type="AlphaFoldDB" id="E4XK41"/>
<dbReference type="InterPro" id="IPR009018">
    <property type="entry name" value="Signal_recog_particle_SRP9/14"/>
</dbReference>